<dbReference type="InterPro" id="IPR000531">
    <property type="entry name" value="Beta-barrel_TonB"/>
</dbReference>
<comment type="subcellular location">
    <subcellularLocation>
        <location evidence="1 8">Cell outer membrane</location>
        <topology evidence="1 8">Multi-pass membrane protein</topology>
    </subcellularLocation>
</comment>
<dbReference type="InterPro" id="IPR012910">
    <property type="entry name" value="Plug_dom"/>
</dbReference>
<organism evidence="13">
    <name type="scientific">uncultured Sulfurovum sp</name>
    <dbReference type="NCBI Taxonomy" id="269237"/>
    <lineage>
        <taxon>Bacteria</taxon>
        <taxon>Pseudomonadati</taxon>
        <taxon>Campylobacterota</taxon>
        <taxon>Epsilonproteobacteria</taxon>
        <taxon>Campylobacterales</taxon>
        <taxon>Sulfurovaceae</taxon>
        <taxon>Sulfurovum</taxon>
        <taxon>environmental samples</taxon>
    </lineage>
</organism>
<evidence type="ECO:0000256" key="4">
    <source>
        <dbReference type="ARBA" id="ARBA00022692"/>
    </source>
</evidence>
<sequence>MLHFTFRYLLMLIIFYNLAHAEKTETLDDIQVSSTQSSPKVDLDVDDSSSSGIITEKQLKNRPISRPTDVLETVPGLTVTQHSGAGKANQYFLRGFTLDHGTDFYTRIDGMPINLPTHAHGQGYLDLNFLIPELIENINYTKGPYFADLGDFSSTGSANIKYKDALEDSIMSVTYGSHDYARLLNMGTAEVNDGTLLYAIEANTNNGPWDKEEKSKKFNGVLSYSKQNDSSDMKITYMGYDAKWNATNQVPLRAIEGGTIGRFGTLDPSDAGESSRHSLNTRLDFYGKDDSITTLNAFATKYDMDLYSNFTFYLDNPTQGDQIYQKDERTVYGADISNLKNMEIGNVGLEQYYGASVRHDDIDVGLFNSQQRETIGTISNNHIKQTNLSLFYQMKMIFDNKYKVTLGLRDDIFRFNGTSHINALDSGKTNTHMLSPKLGFVYAVDKHNEVFVNAGTGLHSNDVRGVLLASNPATPLVRTKGAEIGWQRKTKDFLSSVTLWTLESDSELVFAGDSGSTEPTGPAKRVGVELALDMPINKWLTFDVDATVSRARYEHPEVEGGSYVPEAMEKTASMALLLDDYNDYFGGLKVRYLGSKALTPDNSVRSSPSTLVNLKAGKHIKKDLDLSVDVLNVLNAKNYDIEYYYASRLQGEAVGGIEDRMVHPTDPISFRVNLTYKY</sequence>
<evidence type="ECO:0000256" key="7">
    <source>
        <dbReference type="ARBA" id="ARBA00023237"/>
    </source>
</evidence>
<feature type="signal peptide" evidence="10">
    <location>
        <begin position="1"/>
        <end position="21"/>
    </location>
</feature>
<dbReference type="Pfam" id="PF07715">
    <property type="entry name" value="Plug"/>
    <property type="match status" value="1"/>
</dbReference>
<dbReference type="PROSITE" id="PS52016">
    <property type="entry name" value="TONB_DEPENDENT_REC_3"/>
    <property type="match status" value="1"/>
</dbReference>
<evidence type="ECO:0000256" key="2">
    <source>
        <dbReference type="ARBA" id="ARBA00022448"/>
    </source>
</evidence>
<keyword evidence="5 9" id="KW-0798">TonB box</keyword>
<dbReference type="AlphaFoldDB" id="A0A6S6S0S7"/>
<protein>
    <submittedName>
        <fullName evidence="13">Nicel/Cobalt-specific TonB-dependent outer membrane receptor</fullName>
    </submittedName>
</protein>
<accession>A0A6S6S0S7</accession>
<name>A0A6S6S0S7_9BACT</name>
<evidence type="ECO:0000256" key="6">
    <source>
        <dbReference type="ARBA" id="ARBA00023136"/>
    </source>
</evidence>
<evidence type="ECO:0000256" key="5">
    <source>
        <dbReference type="ARBA" id="ARBA00023077"/>
    </source>
</evidence>
<keyword evidence="10" id="KW-0732">Signal</keyword>
<dbReference type="InterPro" id="IPR036942">
    <property type="entry name" value="Beta-barrel_TonB_sf"/>
</dbReference>
<dbReference type="PANTHER" id="PTHR30069">
    <property type="entry name" value="TONB-DEPENDENT OUTER MEMBRANE RECEPTOR"/>
    <property type="match status" value="1"/>
</dbReference>
<dbReference type="SUPFAM" id="SSF56935">
    <property type="entry name" value="Porins"/>
    <property type="match status" value="1"/>
</dbReference>
<proteinExistence type="inferred from homology"/>
<reference evidence="13" key="1">
    <citation type="submission" date="2020-01" db="EMBL/GenBank/DDBJ databases">
        <authorList>
            <person name="Meier V. D."/>
            <person name="Meier V D."/>
        </authorList>
    </citation>
    <scope>NUCLEOTIDE SEQUENCE</scope>
    <source>
        <strain evidence="13">HLG_WM_MAG_03</strain>
    </source>
</reference>
<evidence type="ECO:0000256" key="9">
    <source>
        <dbReference type="RuleBase" id="RU003357"/>
    </source>
</evidence>
<dbReference type="GO" id="GO:0015344">
    <property type="term" value="F:siderophore uptake transmembrane transporter activity"/>
    <property type="evidence" value="ECO:0007669"/>
    <property type="project" value="TreeGrafter"/>
</dbReference>
<evidence type="ECO:0000256" key="3">
    <source>
        <dbReference type="ARBA" id="ARBA00022452"/>
    </source>
</evidence>
<keyword evidence="6 8" id="KW-0472">Membrane</keyword>
<dbReference type="InterPro" id="IPR039426">
    <property type="entry name" value="TonB-dep_rcpt-like"/>
</dbReference>
<dbReference type="Gene3D" id="2.170.130.10">
    <property type="entry name" value="TonB-dependent receptor, plug domain"/>
    <property type="match status" value="1"/>
</dbReference>
<dbReference type="Pfam" id="PF00593">
    <property type="entry name" value="TonB_dep_Rec_b-barrel"/>
    <property type="match status" value="1"/>
</dbReference>
<comment type="similarity">
    <text evidence="8 9">Belongs to the TonB-dependent receptor family.</text>
</comment>
<dbReference type="GO" id="GO:0044718">
    <property type="term" value="P:siderophore transmembrane transport"/>
    <property type="evidence" value="ECO:0007669"/>
    <property type="project" value="TreeGrafter"/>
</dbReference>
<gene>
    <name evidence="13" type="ORF">HELGO_WM31370</name>
</gene>
<feature type="chain" id="PRO_5028101576" evidence="10">
    <location>
        <begin position="22"/>
        <end position="678"/>
    </location>
</feature>
<keyword evidence="4 8" id="KW-0812">Transmembrane</keyword>
<evidence type="ECO:0000259" key="11">
    <source>
        <dbReference type="Pfam" id="PF00593"/>
    </source>
</evidence>
<keyword evidence="7 8" id="KW-0998">Cell outer membrane</keyword>
<keyword evidence="13" id="KW-0675">Receptor</keyword>
<evidence type="ECO:0000256" key="8">
    <source>
        <dbReference type="PROSITE-ProRule" id="PRU01360"/>
    </source>
</evidence>
<dbReference type="EMBL" id="CACVAR010000055">
    <property type="protein sequence ID" value="CAA6799691.1"/>
    <property type="molecule type" value="Genomic_DNA"/>
</dbReference>
<dbReference type="Gene3D" id="2.40.170.20">
    <property type="entry name" value="TonB-dependent receptor, beta-barrel domain"/>
    <property type="match status" value="1"/>
</dbReference>
<evidence type="ECO:0000259" key="12">
    <source>
        <dbReference type="Pfam" id="PF07715"/>
    </source>
</evidence>
<dbReference type="InterPro" id="IPR037066">
    <property type="entry name" value="Plug_dom_sf"/>
</dbReference>
<feature type="domain" description="TonB-dependent receptor plug" evidence="12">
    <location>
        <begin position="49"/>
        <end position="156"/>
    </location>
</feature>
<dbReference type="GO" id="GO:0009279">
    <property type="term" value="C:cell outer membrane"/>
    <property type="evidence" value="ECO:0007669"/>
    <property type="project" value="UniProtKB-SubCell"/>
</dbReference>
<keyword evidence="3 8" id="KW-1134">Transmembrane beta strand</keyword>
<evidence type="ECO:0000313" key="13">
    <source>
        <dbReference type="EMBL" id="CAA6799691.1"/>
    </source>
</evidence>
<feature type="domain" description="TonB-dependent receptor-like beta-barrel" evidence="11">
    <location>
        <begin position="222"/>
        <end position="633"/>
    </location>
</feature>
<evidence type="ECO:0000256" key="1">
    <source>
        <dbReference type="ARBA" id="ARBA00004571"/>
    </source>
</evidence>
<keyword evidence="2 8" id="KW-0813">Transport</keyword>
<evidence type="ECO:0000256" key="10">
    <source>
        <dbReference type="SAM" id="SignalP"/>
    </source>
</evidence>
<dbReference type="PANTHER" id="PTHR30069:SF36">
    <property type="entry name" value="BLL6948 PROTEIN"/>
    <property type="match status" value="1"/>
</dbReference>